<dbReference type="InterPro" id="IPR011611">
    <property type="entry name" value="PfkB_dom"/>
</dbReference>
<dbReference type="GO" id="GO:0005524">
    <property type="term" value="F:ATP binding"/>
    <property type="evidence" value="ECO:0007669"/>
    <property type="project" value="UniProtKB-KW"/>
</dbReference>
<dbReference type="Gene3D" id="3.40.1190.20">
    <property type="match status" value="1"/>
</dbReference>
<evidence type="ECO:0000256" key="5">
    <source>
        <dbReference type="ARBA" id="ARBA00022840"/>
    </source>
</evidence>
<evidence type="ECO:0000256" key="2">
    <source>
        <dbReference type="ARBA" id="ARBA00022679"/>
    </source>
</evidence>
<gene>
    <name evidence="8" type="ORF">GA0070618_5974</name>
</gene>
<evidence type="ECO:0000313" key="9">
    <source>
        <dbReference type="Proteomes" id="UP000198253"/>
    </source>
</evidence>
<evidence type="ECO:0000313" key="8">
    <source>
        <dbReference type="EMBL" id="SCF37905.1"/>
    </source>
</evidence>
<dbReference type="PANTHER" id="PTHR46566">
    <property type="entry name" value="1-PHOSPHOFRUCTOKINASE-RELATED"/>
    <property type="match status" value="1"/>
</dbReference>
<dbReference type="GO" id="GO:0016773">
    <property type="term" value="F:phosphotransferase activity, alcohol group as acceptor"/>
    <property type="evidence" value="ECO:0007669"/>
    <property type="project" value="InterPro"/>
</dbReference>
<dbReference type="RefSeq" id="WP_231931506.1">
    <property type="nucleotide sequence ID" value="NZ_LT607413.1"/>
</dbReference>
<keyword evidence="2 6" id="KW-0808">Transferase</keyword>
<evidence type="ECO:0000256" key="3">
    <source>
        <dbReference type="ARBA" id="ARBA00022741"/>
    </source>
</evidence>
<comment type="similarity">
    <text evidence="1">Belongs to the carbohydrate kinase PfkB family.</text>
</comment>
<name>A0A1C4ZY81_MICEC</name>
<dbReference type="SUPFAM" id="SSF53613">
    <property type="entry name" value="Ribokinase-like"/>
    <property type="match status" value="1"/>
</dbReference>
<reference evidence="9" key="1">
    <citation type="submission" date="2016-06" db="EMBL/GenBank/DDBJ databases">
        <authorList>
            <person name="Varghese N."/>
            <person name="Submissions Spin"/>
        </authorList>
    </citation>
    <scope>NUCLEOTIDE SEQUENCE [LARGE SCALE GENOMIC DNA]</scope>
    <source>
        <strain evidence="9">DSM 43816</strain>
    </source>
</reference>
<dbReference type="InterPro" id="IPR017583">
    <property type="entry name" value="Tagatose/fructose_Pkinase"/>
</dbReference>
<dbReference type="GO" id="GO:0016301">
    <property type="term" value="F:kinase activity"/>
    <property type="evidence" value="ECO:0007669"/>
    <property type="project" value="UniProtKB-KW"/>
</dbReference>
<dbReference type="PANTHER" id="PTHR46566:SF2">
    <property type="entry name" value="ATP-DEPENDENT 6-PHOSPHOFRUCTOKINASE ISOZYME 2"/>
    <property type="match status" value="1"/>
</dbReference>
<sequence>MDDRVMVFAPAPLLTVTIEQQADAVELHLHPGGQGVWQARMIASLGVPVTLCVALGGEVGDALHKLLTEEDVTVRSVFRQSGSGWYVHDRRDGSRAEIAEFAGAPMVRHDIDELYTVALTEGLRAPVSVLSGPADPSVVDPDIYRRLAADLTANDAVVVADLSGDYLTAVVEGGVALLKVSHEELLDDGLAEDDSVESLLAAGRRLQEQGAASVLISRAGEPSLGLLDGHGTVEVHVPRLELADHRGAGDSMTAGIAAVLARGGDLDEAVRTGAAAGALNVTRHGLGTGRAEAVRELVSRVRLAPLDDR</sequence>
<dbReference type="InParanoid" id="A0A1C4ZY81"/>
<organism evidence="8 9">
    <name type="scientific">Micromonospora echinospora</name>
    <name type="common">Micromonospora purpurea</name>
    <dbReference type="NCBI Taxonomy" id="1877"/>
    <lineage>
        <taxon>Bacteria</taxon>
        <taxon>Bacillati</taxon>
        <taxon>Actinomycetota</taxon>
        <taxon>Actinomycetes</taxon>
        <taxon>Micromonosporales</taxon>
        <taxon>Micromonosporaceae</taxon>
        <taxon>Micromonospora</taxon>
    </lineage>
</organism>
<evidence type="ECO:0000256" key="4">
    <source>
        <dbReference type="ARBA" id="ARBA00022777"/>
    </source>
</evidence>
<keyword evidence="3" id="KW-0547">Nucleotide-binding</keyword>
<keyword evidence="5" id="KW-0067">ATP-binding</keyword>
<dbReference type="Proteomes" id="UP000198253">
    <property type="component" value="Chromosome I"/>
</dbReference>
<evidence type="ECO:0000259" key="7">
    <source>
        <dbReference type="Pfam" id="PF00294"/>
    </source>
</evidence>
<dbReference type="Pfam" id="PF00294">
    <property type="entry name" value="PfkB"/>
    <property type="match status" value="1"/>
</dbReference>
<keyword evidence="4 8" id="KW-0418">Kinase</keyword>
<evidence type="ECO:0000256" key="6">
    <source>
        <dbReference type="PIRNR" id="PIRNR000535"/>
    </source>
</evidence>
<feature type="domain" description="Carbohydrate kinase PfkB" evidence="7">
    <location>
        <begin position="24"/>
        <end position="288"/>
    </location>
</feature>
<dbReference type="AlphaFoldDB" id="A0A1C4ZY81"/>
<evidence type="ECO:0000256" key="1">
    <source>
        <dbReference type="ARBA" id="ARBA00010688"/>
    </source>
</evidence>
<dbReference type="GO" id="GO:0005975">
    <property type="term" value="P:carbohydrate metabolic process"/>
    <property type="evidence" value="ECO:0007669"/>
    <property type="project" value="InterPro"/>
</dbReference>
<dbReference type="EMBL" id="LT607413">
    <property type="protein sequence ID" value="SCF37905.1"/>
    <property type="molecule type" value="Genomic_DNA"/>
</dbReference>
<accession>A0A1C4ZY81</accession>
<proteinExistence type="inferred from homology"/>
<protein>
    <submittedName>
        <fullName evidence="8">1-phosphofructokinase</fullName>
    </submittedName>
</protein>
<dbReference type="InterPro" id="IPR029056">
    <property type="entry name" value="Ribokinase-like"/>
</dbReference>
<dbReference type="PIRSF" id="PIRSF000535">
    <property type="entry name" value="1PFK/6PFK/LacC"/>
    <property type="match status" value="1"/>
</dbReference>
<keyword evidence="9" id="KW-1185">Reference proteome</keyword>